<accession>A0A9D4BBQ4</accession>
<comment type="caution">
    <text evidence="2">The sequence shown here is derived from an EMBL/GenBank/DDBJ whole genome shotgun (WGS) entry which is preliminary data.</text>
</comment>
<feature type="region of interest" description="Disordered" evidence="1">
    <location>
        <begin position="106"/>
        <end position="134"/>
    </location>
</feature>
<sequence length="149" mass="16976">MDALCFSKQAFEDLIRHNISLDALCYSKQAFDDLIRHNDLSYEDYDGMPSANAESAAILPYKSKRGSEEKLNKRLSKTFNTMIKSRPKILTKIKKRFSANNLEELSTDTSSAVENQMYGAGSIHSTDDGDQYDDENLYEHVQYSIDKKS</sequence>
<proteinExistence type="predicted"/>
<reference evidence="2" key="1">
    <citation type="journal article" date="2019" name="bioRxiv">
        <title>The Genome of the Zebra Mussel, Dreissena polymorpha: A Resource for Invasive Species Research.</title>
        <authorList>
            <person name="McCartney M.A."/>
            <person name="Auch B."/>
            <person name="Kono T."/>
            <person name="Mallez S."/>
            <person name="Zhang Y."/>
            <person name="Obille A."/>
            <person name="Becker A."/>
            <person name="Abrahante J.E."/>
            <person name="Garbe J."/>
            <person name="Badalamenti J.P."/>
            <person name="Herman A."/>
            <person name="Mangelson H."/>
            <person name="Liachko I."/>
            <person name="Sullivan S."/>
            <person name="Sone E.D."/>
            <person name="Koren S."/>
            <person name="Silverstein K.A.T."/>
            <person name="Beckman K.B."/>
            <person name="Gohl D.M."/>
        </authorList>
    </citation>
    <scope>NUCLEOTIDE SEQUENCE</scope>
    <source>
        <strain evidence="2">Duluth1</strain>
        <tissue evidence="2">Whole animal</tissue>
    </source>
</reference>
<evidence type="ECO:0000313" key="2">
    <source>
        <dbReference type="EMBL" id="KAH3696606.1"/>
    </source>
</evidence>
<reference evidence="2" key="2">
    <citation type="submission" date="2020-11" db="EMBL/GenBank/DDBJ databases">
        <authorList>
            <person name="McCartney M.A."/>
            <person name="Auch B."/>
            <person name="Kono T."/>
            <person name="Mallez S."/>
            <person name="Becker A."/>
            <person name="Gohl D.M."/>
            <person name="Silverstein K.A.T."/>
            <person name="Koren S."/>
            <person name="Bechman K.B."/>
            <person name="Herman A."/>
            <person name="Abrahante J.E."/>
            <person name="Garbe J."/>
        </authorList>
    </citation>
    <scope>NUCLEOTIDE SEQUENCE</scope>
    <source>
        <strain evidence="2">Duluth1</strain>
        <tissue evidence="2">Whole animal</tissue>
    </source>
</reference>
<organism evidence="2 3">
    <name type="scientific">Dreissena polymorpha</name>
    <name type="common">Zebra mussel</name>
    <name type="synonym">Mytilus polymorpha</name>
    <dbReference type="NCBI Taxonomy" id="45954"/>
    <lineage>
        <taxon>Eukaryota</taxon>
        <taxon>Metazoa</taxon>
        <taxon>Spiralia</taxon>
        <taxon>Lophotrochozoa</taxon>
        <taxon>Mollusca</taxon>
        <taxon>Bivalvia</taxon>
        <taxon>Autobranchia</taxon>
        <taxon>Heteroconchia</taxon>
        <taxon>Euheterodonta</taxon>
        <taxon>Imparidentia</taxon>
        <taxon>Neoheterodontei</taxon>
        <taxon>Myida</taxon>
        <taxon>Dreissenoidea</taxon>
        <taxon>Dreissenidae</taxon>
        <taxon>Dreissena</taxon>
    </lineage>
</organism>
<gene>
    <name evidence="2" type="ORF">DPMN_084082</name>
</gene>
<evidence type="ECO:0000256" key="1">
    <source>
        <dbReference type="SAM" id="MobiDB-lite"/>
    </source>
</evidence>
<name>A0A9D4BBQ4_DREPO</name>
<keyword evidence="3" id="KW-1185">Reference proteome</keyword>
<evidence type="ECO:0000313" key="3">
    <source>
        <dbReference type="Proteomes" id="UP000828390"/>
    </source>
</evidence>
<dbReference type="Proteomes" id="UP000828390">
    <property type="component" value="Unassembled WGS sequence"/>
</dbReference>
<dbReference type="EMBL" id="JAIWYP010000016">
    <property type="protein sequence ID" value="KAH3696606.1"/>
    <property type="molecule type" value="Genomic_DNA"/>
</dbReference>
<dbReference type="AlphaFoldDB" id="A0A9D4BBQ4"/>
<protein>
    <submittedName>
        <fullName evidence="2">Uncharacterized protein</fullName>
    </submittedName>
</protein>